<dbReference type="EMBL" id="GBXM01010344">
    <property type="protein sequence ID" value="JAH98233.1"/>
    <property type="molecule type" value="Transcribed_RNA"/>
</dbReference>
<dbReference type="AlphaFoldDB" id="A0A0E9X977"/>
<protein>
    <submittedName>
        <fullName evidence="2">Uncharacterized protein</fullName>
    </submittedName>
</protein>
<name>A0A0E9X977_ANGAN</name>
<proteinExistence type="predicted"/>
<reference evidence="2" key="2">
    <citation type="journal article" date="2015" name="Fish Shellfish Immunol.">
        <title>Early steps in the European eel (Anguilla anguilla)-Vibrio vulnificus interaction in the gills: Role of the RtxA13 toxin.</title>
        <authorList>
            <person name="Callol A."/>
            <person name="Pajuelo D."/>
            <person name="Ebbesson L."/>
            <person name="Teles M."/>
            <person name="MacKenzie S."/>
            <person name="Amaro C."/>
        </authorList>
    </citation>
    <scope>NUCLEOTIDE SEQUENCE</scope>
</reference>
<feature type="region of interest" description="Disordered" evidence="1">
    <location>
        <begin position="39"/>
        <end position="58"/>
    </location>
</feature>
<accession>A0A0E9X977</accession>
<evidence type="ECO:0000256" key="1">
    <source>
        <dbReference type="SAM" id="MobiDB-lite"/>
    </source>
</evidence>
<feature type="compositionally biased region" description="Basic and acidic residues" evidence="1">
    <location>
        <begin position="45"/>
        <end position="58"/>
    </location>
</feature>
<reference evidence="2" key="1">
    <citation type="submission" date="2014-11" db="EMBL/GenBank/DDBJ databases">
        <authorList>
            <person name="Amaro Gonzalez C."/>
        </authorList>
    </citation>
    <scope>NUCLEOTIDE SEQUENCE</scope>
</reference>
<sequence>MTAFPVHHDFVRMPGPGLSLRGWGLFAVGVISVVVGRSQNSASGSHREGDRGSSHLELLQRTRVAPISTVAKRLHETYTKQNKIIPTRWRHSSSSPVKAPYKLRVQRVSKSLLQQNQ</sequence>
<organism evidence="2">
    <name type="scientific">Anguilla anguilla</name>
    <name type="common">European freshwater eel</name>
    <name type="synonym">Muraena anguilla</name>
    <dbReference type="NCBI Taxonomy" id="7936"/>
    <lineage>
        <taxon>Eukaryota</taxon>
        <taxon>Metazoa</taxon>
        <taxon>Chordata</taxon>
        <taxon>Craniata</taxon>
        <taxon>Vertebrata</taxon>
        <taxon>Euteleostomi</taxon>
        <taxon>Actinopterygii</taxon>
        <taxon>Neopterygii</taxon>
        <taxon>Teleostei</taxon>
        <taxon>Anguilliformes</taxon>
        <taxon>Anguillidae</taxon>
        <taxon>Anguilla</taxon>
    </lineage>
</organism>
<evidence type="ECO:0000313" key="2">
    <source>
        <dbReference type="EMBL" id="JAH98233.1"/>
    </source>
</evidence>